<gene>
    <name evidence="5" type="ORF">E1295_16855</name>
</gene>
<evidence type="ECO:0000313" key="5">
    <source>
        <dbReference type="EMBL" id="TDE53177.1"/>
    </source>
</evidence>
<proteinExistence type="predicted"/>
<reference evidence="5 6" key="1">
    <citation type="submission" date="2019-03" db="EMBL/GenBank/DDBJ databases">
        <title>Draft genome sequences of novel Actinobacteria.</title>
        <authorList>
            <person name="Sahin N."/>
            <person name="Ay H."/>
            <person name="Saygin H."/>
        </authorList>
    </citation>
    <scope>NUCLEOTIDE SEQUENCE [LARGE SCALE GENOMIC DNA]</scope>
    <source>
        <strain evidence="5 6">6K102</strain>
    </source>
</reference>
<evidence type="ECO:0000256" key="3">
    <source>
        <dbReference type="ARBA" id="ARBA00023163"/>
    </source>
</evidence>
<dbReference type="AlphaFoldDB" id="A0A4R5FK98"/>
<evidence type="ECO:0000313" key="6">
    <source>
        <dbReference type="Proteomes" id="UP000295136"/>
    </source>
</evidence>
<keyword evidence="6" id="KW-1185">Reference proteome</keyword>
<dbReference type="GO" id="GO:0003700">
    <property type="term" value="F:DNA-binding transcription factor activity"/>
    <property type="evidence" value="ECO:0007669"/>
    <property type="project" value="InterPro"/>
</dbReference>
<dbReference type="Gene3D" id="1.10.287.160">
    <property type="entry name" value="HR1 repeat"/>
    <property type="match status" value="1"/>
</dbReference>
<dbReference type="EMBL" id="SMLD01000038">
    <property type="protein sequence ID" value="TDE53177.1"/>
    <property type="molecule type" value="Genomic_DNA"/>
</dbReference>
<protein>
    <submittedName>
        <fullName evidence="5">MarR family transcriptional regulator</fullName>
    </submittedName>
</protein>
<keyword evidence="3" id="KW-0804">Transcription</keyword>
<keyword evidence="1" id="KW-0805">Transcription regulation</keyword>
<dbReference type="InterPro" id="IPR000835">
    <property type="entry name" value="HTH_MarR-typ"/>
</dbReference>
<evidence type="ECO:0000256" key="1">
    <source>
        <dbReference type="ARBA" id="ARBA00023015"/>
    </source>
</evidence>
<accession>A0A4R5FK98</accession>
<dbReference type="PANTHER" id="PTHR38465:SF2">
    <property type="entry name" value="HTH-TYPE TRANSCRIPTIONAL REGULATOR MMPR5"/>
    <property type="match status" value="1"/>
</dbReference>
<dbReference type="Gene3D" id="1.10.10.10">
    <property type="entry name" value="Winged helix-like DNA-binding domain superfamily/Winged helix DNA-binding domain"/>
    <property type="match status" value="1"/>
</dbReference>
<name>A0A4R5FK98_9ACTN</name>
<dbReference type="GO" id="GO:0003677">
    <property type="term" value="F:DNA binding"/>
    <property type="evidence" value="ECO:0007669"/>
    <property type="project" value="UniProtKB-KW"/>
</dbReference>
<dbReference type="InterPro" id="IPR036388">
    <property type="entry name" value="WH-like_DNA-bd_sf"/>
</dbReference>
<dbReference type="InterPro" id="IPR052362">
    <property type="entry name" value="HTH-GbsR_regulator"/>
</dbReference>
<evidence type="ECO:0000256" key="2">
    <source>
        <dbReference type="ARBA" id="ARBA00023125"/>
    </source>
</evidence>
<dbReference type="InterPro" id="IPR036390">
    <property type="entry name" value="WH_DNA-bd_sf"/>
</dbReference>
<feature type="domain" description="HTH marR-type" evidence="4">
    <location>
        <begin position="50"/>
        <end position="88"/>
    </location>
</feature>
<keyword evidence="2" id="KW-0238">DNA-binding</keyword>
<sequence length="166" mass="19042">MVGLFAPIRTIRYTPLMSVDQFVEDAGLFYARLGLSRTAGRVMGRLLTAESGSADAPELAEGLAVAKSSMSIALRQLEQAGLVERFRMRGARRDRYRLAEDVYARAFRAKMAEFESFRVLAEQGLRAVGDDPARRRRLELMRDMYAFLMDRFPALLDEWDELRERR</sequence>
<evidence type="ECO:0000259" key="4">
    <source>
        <dbReference type="Pfam" id="PF01047"/>
    </source>
</evidence>
<dbReference type="SUPFAM" id="SSF46785">
    <property type="entry name" value="Winged helix' DNA-binding domain"/>
    <property type="match status" value="1"/>
</dbReference>
<organism evidence="5 6">
    <name type="scientific">Nonomuraea mesophila</name>
    <dbReference type="NCBI Taxonomy" id="2530382"/>
    <lineage>
        <taxon>Bacteria</taxon>
        <taxon>Bacillati</taxon>
        <taxon>Actinomycetota</taxon>
        <taxon>Actinomycetes</taxon>
        <taxon>Streptosporangiales</taxon>
        <taxon>Streptosporangiaceae</taxon>
        <taxon>Nonomuraea</taxon>
    </lineage>
</organism>
<dbReference type="Proteomes" id="UP000295136">
    <property type="component" value="Unassembled WGS sequence"/>
</dbReference>
<comment type="caution">
    <text evidence="5">The sequence shown here is derived from an EMBL/GenBank/DDBJ whole genome shotgun (WGS) entry which is preliminary data.</text>
</comment>
<dbReference type="PANTHER" id="PTHR38465">
    <property type="entry name" value="HTH-TYPE TRANSCRIPTIONAL REGULATOR MJ1563-RELATED"/>
    <property type="match status" value="1"/>
</dbReference>
<dbReference type="Pfam" id="PF01047">
    <property type="entry name" value="MarR"/>
    <property type="match status" value="1"/>
</dbReference>